<feature type="non-terminal residue" evidence="2">
    <location>
        <position position="1"/>
    </location>
</feature>
<name>A0A327JYN8_9BRAD</name>
<proteinExistence type="predicted"/>
<organism evidence="2 3">
    <name type="scientific">Rhodoplanes roseus</name>
    <dbReference type="NCBI Taxonomy" id="29409"/>
    <lineage>
        <taxon>Bacteria</taxon>
        <taxon>Pseudomonadati</taxon>
        <taxon>Pseudomonadota</taxon>
        <taxon>Alphaproteobacteria</taxon>
        <taxon>Hyphomicrobiales</taxon>
        <taxon>Nitrobacteraceae</taxon>
        <taxon>Rhodoplanes</taxon>
    </lineage>
</organism>
<feature type="non-terminal residue" evidence="2">
    <location>
        <position position="79"/>
    </location>
</feature>
<dbReference type="Pfam" id="PF20142">
    <property type="entry name" value="Scaffold"/>
    <property type="match status" value="1"/>
</dbReference>
<gene>
    <name evidence="2" type="ORF">CH341_33045</name>
</gene>
<reference evidence="2 3" key="1">
    <citation type="submission" date="2017-07" db="EMBL/GenBank/DDBJ databases">
        <title>Draft Genome Sequences of Select Purple Nonsulfur Bacteria.</title>
        <authorList>
            <person name="Lasarre B."/>
            <person name="Mckinlay J.B."/>
        </authorList>
    </citation>
    <scope>NUCLEOTIDE SEQUENCE [LARGE SCALE GENOMIC DNA]</scope>
    <source>
        <strain evidence="2 3">DSM 5909</strain>
    </source>
</reference>
<dbReference type="AlphaFoldDB" id="A0A327JYN8"/>
<sequence>NKEVYYAPALPDLGEALAKTTMAKDVDATISAFAPPHPQYQALKATLAKLRASDGKPLPHIAEGPTLKVGQRDPRVLTL</sequence>
<accession>A0A327JYN8</accession>
<feature type="domain" description="L,D-transpeptidase scaffold" evidence="1">
    <location>
        <begin position="3"/>
        <end position="47"/>
    </location>
</feature>
<evidence type="ECO:0000313" key="3">
    <source>
        <dbReference type="Proteomes" id="UP000249130"/>
    </source>
</evidence>
<protein>
    <recommendedName>
        <fullName evidence="1">L,D-transpeptidase scaffold domain-containing protein</fullName>
    </recommendedName>
</protein>
<evidence type="ECO:0000313" key="2">
    <source>
        <dbReference type="EMBL" id="RAI30704.1"/>
    </source>
</evidence>
<dbReference type="Proteomes" id="UP000249130">
    <property type="component" value="Unassembled WGS sequence"/>
</dbReference>
<evidence type="ECO:0000259" key="1">
    <source>
        <dbReference type="Pfam" id="PF20142"/>
    </source>
</evidence>
<keyword evidence="3" id="KW-1185">Reference proteome</keyword>
<dbReference type="EMBL" id="NPEX01001001">
    <property type="protein sequence ID" value="RAI30704.1"/>
    <property type="molecule type" value="Genomic_DNA"/>
</dbReference>
<comment type="caution">
    <text evidence="2">The sequence shown here is derived from an EMBL/GenBank/DDBJ whole genome shotgun (WGS) entry which is preliminary data.</text>
</comment>
<dbReference type="InterPro" id="IPR045380">
    <property type="entry name" value="LD_TPept_scaffold_dom"/>
</dbReference>